<evidence type="ECO:0000256" key="1">
    <source>
        <dbReference type="SAM" id="SignalP"/>
    </source>
</evidence>
<dbReference type="AlphaFoldDB" id="A0A9P7RV69"/>
<feature type="chain" id="PRO_5040408289" description="Secreted protein" evidence="1">
    <location>
        <begin position="22"/>
        <end position="74"/>
    </location>
</feature>
<comment type="caution">
    <text evidence="2">The sequence shown here is derived from an EMBL/GenBank/DDBJ whole genome shotgun (WGS) entry which is preliminary data.</text>
</comment>
<dbReference type="KEGG" id="more:E1B28_011880"/>
<dbReference type="RefSeq" id="XP_043006752.1">
    <property type="nucleotide sequence ID" value="XM_043156937.1"/>
</dbReference>
<evidence type="ECO:0000313" key="3">
    <source>
        <dbReference type="Proteomes" id="UP001049176"/>
    </source>
</evidence>
<keyword evidence="3" id="KW-1185">Reference proteome</keyword>
<feature type="signal peptide" evidence="1">
    <location>
        <begin position="1"/>
        <end position="21"/>
    </location>
</feature>
<name>A0A9P7RV69_9AGAR</name>
<evidence type="ECO:0000313" key="2">
    <source>
        <dbReference type="EMBL" id="KAG7090282.1"/>
    </source>
</evidence>
<dbReference type="GeneID" id="66080955"/>
<sequence length="74" mass="8206">MCVLLVAVAVLPQFTGDGVHSFHVWDDHKLGERWRGNRETRPGILSCQPASSASHLLLFFPECPPLAMLSETMT</sequence>
<evidence type="ECO:0008006" key="4">
    <source>
        <dbReference type="Google" id="ProtNLM"/>
    </source>
</evidence>
<keyword evidence="1" id="KW-0732">Signal</keyword>
<dbReference type="EMBL" id="CM032187">
    <property type="protein sequence ID" value="KAG7090282.1"/>
    <property type="molecule type" value="Genomic_DNA"/>
</dbReference>
<accession>A0A9P7RV69</accession>
<proteinExistence type="predicted"/>
<dbReference type="Proteomes" id="UP001049176">
    <property type="component" value="Chromosome 7"/>
</dbReference>
<organism evidence="2 3">
    <name type="scientific">Marasmius oreades</name>
    <name type="common">fairy-ring Marasmius</name>
    <dbReference type="NCBI Taxonomy" id="181124"/>
    <lineage>
        <taxon>Eukaryota</taxon>
        <taxon>Fungi</taxon>
        <taxon>Dikarya</taxon>
        <taxon>Basidiomycota</taxon>
        <taxon>Agaricomycotina</taxon>
        <taxon>Agaricomycetes</taxon>
        <taxon>Agaricomycetidae</taxon>
        <taxon>Agaricales</taxon>
        <taxon>Marasmiineae</taxon>
        <taxon>Marasmiaceae</taxon>
        <taxon>Marasmius</taxon>
    </lineage>
</organism>
<reference evidence="2" key="1">
    <citation type="journal article" date="2021" name="Genome Biol. Evol.">
        <title>The assembled and annotated genome of the fairy-ring fungus Marasmius oreades.</title>
        <authorList>
            <person name="Hiltunen M."/>
            <person name="Ament-Velasquez S.L."/>
            <person name="Johannesson H."/>
        </authorList>
    </citation>
    <scope>NUCLEOTIDE SEQUENCE</scope>
    <source>
        <strain evidence="2">03SP1</strain>
    </source>
</reference>
<protein>
    <recommendedName>
        <fullName evidence="4">Secreted protein</fullName>
    </recommendedName>
</protein>
<gene>
    <name evidence="2" type="ORF">E1B28_011880</name>
</gene>